<comment type="subcellular location">
    <subcellularLocation>
        <location evidence="1">Cell membrane</location>
        <topology evidence="1">Multi-pass membrane protein</topology>
    </subcellularLocation>
</comment>
<accession>A0A7X1C7J7</accession>
<dbReference type="AlphaFoldDB" id="A0A7X1C7J7"/>
<evidence type="ECO:0000256" key="9">
    <source>
        <dbReference type="ARBA" id="ARBA00046722"/>
    </source>
</evidence>
<keyword evidence="4" id="KW-1003">Cell membrane</keyword>
<dbReference type="Proteomes" id="UP000523362">
    <property type="component" value="Unassembled WGS sequence"/>
</dbReference>
<evidence type="ECO:0000256" key="6">
    <source>
        <dbReference type="ARBA" id="ARBA00022989"/>
    </source>
</evidence>
<feature type="transmembrane region" description="Helical" evidence="12">
    <location>
        <begin position="890"/>
        <end position="909"/>
    </location>
</feature>
<dbReference type="RefSeq" id="WP_185384172.1">
    <property type="nucleotide sequence ID" value="NZ_JAARRG010000014.1"/>
</dbReference>
<dbReference type="PANTHER" id="PTHR43077">
    <property type="entry name" value="TRANSPORT PERMEASE YVFS-RELATED"/>
    <property type="match status" value="1"/>
</dbReference>
<dbReference type="InterPro" id="IPR023838">
    <property type="entry name" value="T7SS_EsaA"/>
</dbReference>
<feature type="transmembrane region" description="Helical" evidence="12">
    <location>
        <begin position="963"/>
        <end position="983"/>
    </location>
</feature>
<dbReference type="Gene3D" id="3.40.1710.10">
    <property type="entry name" value="abc type-2 transporter like domain"/>
    <property type="match status" value="1"/>
</dbReference>
<feature type="transmembrane region" description="Helical" evidence="12">
    <location>
        <begin position="990"/>
        <end position="1008"/>
    </location>
</feature>
<feature type="coiled-coil region" evidence="10">
    <location>
        <begin position="689"/>
        <end position="730"/>
    </location>
</feature>
<evidence type="ECO:0000256" key="1">
    <source>
        <dbReference type="ARBA" id="ARBA00004651"/>
    </source>
</evidence>
<evidence type="ECO:0000256" key="3">
    <source>
        <dbReference type="ARBA" id="ARBA00020819"/>
    </source>
</evidence>
<feature type="transmembrane region" description="Helical" evidence="12">
    <location>
        <begin position="929"/>
        <end position="957"/>
    </location>
</feature>
<dbReference type="InterPro" id="IPR051328">
    <property type="entry name" value="T7SS_ABC-Transporter"/>
</dbReference>
<protein>
    <recommendedName>
        <fullName evidence="3">Type VII secretion system accessory factor EsaA</fullName>
    </recommendedName>
</protein>
<dbReference type="NCBIfam" id="TIGR03061">
    <property type="entry name" value="pip_yhgE_Nterm"/>
    <property type="match status" value="1"/>
</dbReference>
<evidence type="ECO:0000256" key="12">
    <source>
        <dbReference type="SAM" id="Phobius"/>
    </source>
</evidence>
<evidence type="ECO:0000256" key="7">
    <source>
        <dbReference type="ARBA" id="ARBA00023026"/>
    </source>
</evidence>
<organism evidence="13 14">
    <name type="scientific">Listeria seeligeri</name>
    <dbReference type="NCBI Taxonomy" id="1640"/>
    <lineage>
        <taxon>Bacteria</taxon>
        <taxon>Bacillati</taxon>
        <taxon>Bacillota</taxon>
        <taxon>Bacilli</taxon>
        <taxon>Bacillales</taxon>
        <taxon>Listeriaceae</taxon>
        <taxon>Listeria</taxon>
    </lineage>
</organism>
<comment type="subunit">
    <text evidence="9">Homodimer. Interacts with EssB.</text>
</comment>
<gene>
    <name evidence="13" type="primary">esaA</name>
    <name evidence="13" type="ORF">HB897_13825</name>
</gene>
<dbReference type="NCBIfam" id="TIGR03929">
    <property type="entry name" value="T7_esaA_Nterm"/>
    <property type="match status" value="1"/>
</dbReference>
<keyword evidence="5 12" id="KW-0812">Transmembrane</keyword>
<keyword evidence="7" id="KW-0843">Virulence</keyword>
<feature type="compositionally biased region" description="Low complexity" evidence="11">
    <location>
        <begin position="571"/>
        <end position="587"/>
    </location>
</feature>
<feature type="region of interest" description="Disordered" evidence="11">
    <location>
        <begin position="554"/>
        <end position="596"/>
    </location>
</feature>
<dbReference type="EMBL" id="JAARRG010000014">
    <property type="protein sequence ID" value="MBC1487307.1"/>
    <property type="molecule type" value="Genomic_DNA"/>
</dbReference>
<comment type="similarity">
    <text evidence="2">Belongs to the EsaA family.</text>
</comment>
<evidence type="ECO:0000256" key="5">
    <source>
        <dbReference type="ARBA" id="ARBA00022692"/>
    </source>
</evidence>
<keyword evidence="10" id="KW-0175">Coiled coil</keyword>
<evidence type="ECO:0000256" key="8">
    <source>
        <dbReference type="ARBA" id="ARBA00023136"/>
    </source>
</evidence>
<proteinExistence type="inferred from homology"/>
<evidence type="ECO:0000256" key="2">
    <source>
        <dbReference type="ARBA" id="ARBA00008338"/>
    </source>
</evidence>
<evidence type="ECO:0000256" key="4">
    <source>
        <dbReference type="ARBA" id="ARBA00022475"/>
    </source>
</evidence>
<evidence type="ECO:0000256" key="11">
    <source>
        <dbReference type="SAM" id="MobiDB-lite"/>
    </source>
</evidence>
<evidence type="ECO:0000256" key="10">
    <source>
        <dbReference type="SAM" id="Coils"/>
    </source>
</evidence>
<dbReference type="GO" id="GO:0005886">
    <property type="term" value="C:plasma membrane"/>
    <property type="evidence" value="ECO:0007669"/>
    <property type="project" value="UniProtKB-SubCell"/>
</dbReference>
<comment type="caution">
    <text evidence="13">The sequence shown here is derived from an EMBL/GenBank/DDBJ whole genome shotgun (WGS) entry which is preliminary data.</text>
</comment>
<evidence type="ECO:0000313" key="13">
    <source>
        <dbReference type="EMBL" id="MBC1487307.1"/>
    </source>
</evidence>
<sequence>MKKVKWSILLFLVLAIFLSAGITYLALNQGTKKEADEDGVEKAHKMTIALVNEDQGDKFQGKQVEFGNQFVKSIEKDDQHEWYVVSRGVAESGLKRDVYNMMIVIPSDFSEKALSMTSDNPEKVTISYKVNDVGNSDLKAEAEKTAANVLEDFNKRIIDVYFASILTTLQEAQDNIGTLVKAEKEYNGVYDEDVNNPLSNYTKQFKTVQDYTGTSKESFQGFQDIMKEFEESLNNSKKENAEYMKSMDAFVKTQEDHVPFAESFTEDLHKFDGSLSADDIRNQTAALEQANDQMTTEFQVLNDSNTLLSQTQGLQNYIADVNARIDALDAEINGTLNDDFRTAVYNDLLRILQTNEYSEELNEIDLKDLTGEDINDGFNKRLVKAIKALPTYNSQQLAELGLDEAMYKNVIELSKEYYYGHRSAFGEDFQFKTDEKPLPTDTIKSNTINNLKNNGIALESTAYTLPASEYTSEIFLTLDEKFSFSNVVCTISAEGQSELVTQEPYGANGIKLTLPASTTPIDIKITGLAKLNEGQTVPLSGAVNWNATLQQYEKQDSNELPVIPTEDTETGDGTNPDDGTDPDSGTETPDEDAKVRKEIEPINVIEPTYLSETDSSVKAIANTVKDYYKLQVLFDLFYGIDANNTEQMPDFSKSGVTLENVAKTTSYYYIFNKEDIIGSFVNLTTDRFVADYTKEIKAFEQRITDYKSVMAEAANRSEDVTARLTETSQEAVNLNTNLALTLENLESWRTASNELIDQNDVVVEKSNEEGTIALQLDSEFASLLAESESLAGTSEGNLKSAEVVYKTFDAIDNEAKGIQKSGETLVSEAANLSDDLEEKLKDDQTFQKNFAKVMDNSRVGDRQNENLYSFLSNPVDKMNAGTIVAGDKSIPYFIILICTILAIFTSYVISHQEKKRVQLNDFEKDMPIVFKNIPITFLTAGVALIEGLIVGAVSGYIIEIGNIGMFLWIGLCVLIMLTLVLGFSYLLRQLNMIGMSIILLILSLYLFLTDAVGLNIDNESVFATFRNYSPLQYMEQLLNGVISMEQDYIIIVYSLIGAAVLFTALNLFVWHRSKDGEEEEEQSDEI</sequence>
<feature type="transmembrane region" description="Helical" evidence="12">
    <location>
        <begin position="1048"/>
        <end position="1069"/>
    </location>
</feature>
<dbReference type="InterPro" id="IPR017500">
    <property type="entry name" value="Phage_infect_YhgE_N"/>
</dbReference>
<dbReference type="PANTHER" id="PTHR43077:SF10">
    <property type="entry name" value="TRANSPORT PERMEASE PROTEIN"/>
    <property type="match status" value="1"/>
</dbReference>
<reference evidence="13 14" key="1">
    <citation type="submission" date="2020-03" db="EMBL/GenBank/DDBJ databases">
        <title>Soil Listeria distribution.</title>
        <authorList>
            <person name="Liao J."/>
            <person name="Wiedmann M."/>
        </authorList>
    </citation>
    <scope>NUCLEOTIDE SEQUENCE [LARGE SCALE GENOMIC DNA]</scope>
    <source>
        <strain evidence="13 14">FSL L7-1560</strain>
    </source>
</reference>
<name>A0A7X1C7J7_LISSE</name>
<evidence type="ECO:0000313" key="14">
    <source>
        <dbReference type="Proteomes" id="UP000523362"/>
    </source>
</evidence>
<keyword evidence="6 12" id="KW-1133">Transmembrane helix</keyword>
<keyword evidence="8 12" id="KW-0472">Membrane</keyword>